<protein>
    <submittedName>
        <fullName evidence="1">Uncharacterized protein</fullName>
    </submittedName>
</protein>
<dbReference type="AlphaFoldDB" id="A0A7V2B2U0"/>
<gene>
    <name evidence="1" type="ORF">ENO59_12195</name>
</gene>
<proteinExistence type="predicted"/>
<evidence type="ECO:0000313" key="1">
    <source>
        <dbReference type="EMBL" id="HER97243.1"/>
    </source>
</evidence>
<sequence>MLWWKRRDNAVSWKAARQRAARGAAYLDAVDPGWYRHVDLRRLELADGTACVLGQRYGSFLLGLGRSGLLNLSSAPLHSLSPVDYGFLCVQHVDAEVQARDYALLNQAWREEIRQRLVQEVLEAATEGLAKLASSAYECEPNATAK</sequence>
<name>A0A7V2B2U0_RHOMR</name>
<comment type="caution">
    <text evidence="1">The sequence shown here is derived from an EMBL/GenBank/DDBJ whole genome shotgun (WGS) entry which is preliminary data.</text>
</comment>
<dbReference type="EMBL" id="DSGB01000007">
    <property type="protein sequence ID" value="HER97243.1"/>
    <property type="molecule type" value="Genomic_DNA"/>
</dbReference>
<organism evidence="1">
    <name type="scientific">Rhodothermus marinus</name>
    <name type="common">Rhodothermus obamensis</name>
    <dbReference type="NCBI Taxonomy" id="29549"/>
    <lineage>
        <taxon>Bacteria</taxon>
        <taxon>Pseudomonadati</taxon>
        <taxon>Rhodothermota</taxon>
        <taxon>Rhodothermia</taxon>
        <taxon>Rhodothermales</taxon>
        <taxon>Rhodothermaceae</taxon>
        <taxon>Rhodothermus</taxon>
    </lineage>
</organism>
<accession>A0A7V2B2U0</accession>
<reference evidence="1" key="1">
    <citation type="journal article" date="2020" name="mSystems">
        <title>Genome- and Community-Level Interaction Insights into Carbon Utilization and Element Cycling Functions of Hydrothermarchaeota in Hydrothermal Sediment.</title>
        <authorList>
            <person name="Zhou Z."/>
            <person name="Liu Y."/>
            <person name="Xu W."/>
            <person name="Pan J."/>
            <person name="Luo Z.H."/>
            <person name="Li M."/>
        </authorList>
    </citation>
    <scope>NUCLEOTIDE SEQUENCE [LARGE SCALE GENOMIC DNA]</scope>
    <source>
        <strain evidence="1">SpSt-143</strain>
    </source>
</reference>